<feature type="compositionally biased region" description="Basic and acidic residues" evidence="1">
    <location>
        <begin position="1481"/>
        <end position="1490"/>
    </location>
</feature>
<feature type="region of interest" description="Disordered" evidence="1">
    <location>
        <begin position="123"/>
        <end position="149"/>
    </location>
</feature>
<reference evidence="3" key="1">
    <citation type="submission" date="2025-08" db="UniProtKB">
        <authorList>
            <consortium name="RefSeq"/>
        </authorList>
    </citation>
    <scope>IDENTIFICATION</scope>
    <source>
        <tissue evidence="3">Gonad</tissue>
    </source>
</reference>
<dbReference type="KEGG" id="bbel:109467519"/>
<feature type="region of interest" description="Disordered" evidence="1">
    <location>
        <begin position="1043"/>
        <end position="1065"/>
    </location>
</feature>
<feature type="region of interest" description="Disordered" evidence="1">
    <location>
        <begin position="1325"/>
        <end position="1354"/>
    </location>
</feature>
<dbReference type="OrthoDB" id="10052982at2759"/>
<organism evidence="2 3">
    <name type="scientific">Branchiostoma belcheri</name>
    <name type="common">Amphioxus</name>
    <dbReference type="NCBI Taxonomy" id="7741"/>
    <lineage>
        <taxon>Eukaryota</taxon>
        <taxon>Metazoa</taxon>
        <taxon>Chordata</taxon>
        <taxon>Cephalochordata</taxon>
        <taxon>Leptocardii</taxon>
        <taxon>Amphioxiformes</taxon>
        <taxon>Branchiostomatidae</taxon>
        <taxon>Branchiostoma</taxon>
    </lineage>
</organism>
<feature type="compositionally biased region" description="Polar residues" evidence="1">
    <location>
        <begin position="941"/>
        <end position="955"/>
    </location>
</feature>
<feature type="compositionally biased region" description="Polar residues" evidence="1">
    <location>
        <begin position="892"/>
        <end position="910"/>
    </location>
</feature>
<dbReference type="RefSeq" id="XP_019621089.1">
    <property type="nucleotide sequence ID" value="XM_019765530.1"/>
</dbReference>
<feature type="compositionally biased region" description="Basic and acidic residues" evidence="1">
    <location>
        <begin position="337"/>
        <end position="436"/>
    </location>
</feature>
<protein>
    <submittedName>
        <fullName evidence="3">Zinc finger CCCH domain-containing protein 13-like</fullName>
    </submittedName>
</protein>
<evidence type="ECO:0000313" key="2">
    <source>
        <dbReference type="Proteomes" id="UP000515135"/>
    </source>
</evidence>
<name>A0A6P4YGP0_BRABE</name>
<keyword evidence="2" id="KW-1185">Reference proteome</keyword>
<feature type="region of interest" description="Disordered" evidence="1">
    <location>
        <begin position="218"/>
        <end position="976"/>
    </location>
</feature>
<evidence type="ECO:0000256" key="1">
    <source>
        <dbReference type="SAM" id="MobiDB-lite"/>
    </source>
</evidence>
<dbReference type="PANTHER" id="PTHR36495">
    <property type="match status" value="1"/>
</dbReference>
<feature type="compositionally biased region" description="Basic and acidic residues" evidence="1">
    <location>
        <begin position="66"/>
        <end position="94"/>
    </location>
</feature>
<dbReference type="GeneID" id="109467519"/>
<feature type="compositionally biased region" description="Basic and acidic residues" evidence="1">
    <location>
        <begin position="162"/>
        <end position="201"/>
    </location>
</feature>
<proteinExistence type="predicted"/>
<feature type="compositionally biased region" description="Polar residues" evidence="1">
    <location>
        <begin position="1397"/>
        <end position="1419"/>
    </location>
</feature>
<dbReference type="PANTHER" id="PTHR36495:SF2">
    <property type="match status" value="1"/>
</dbReference>
<feature type="compositionally biased region" description="Basic and acidic residues" evidence="1">
    <location>
        <begin position="649"/>
        <end position="726"/>
    </location>
</feature>
<feature type="compositionally biased region" description="Low complexity" evidence="1">
    <location>
        <begin position="1602"/>
        <end position="1619"/>
    </location>
</feature>
<feature type="compositionally biased region" description="Low complexity" evidence="1">
    <location>
        <begin position="1503"/>
        <end position="1534"/>
    </location>
</feature>
<evidence type="ECO:0000313" key="3">
    <source>
        <dbReference type="RefSeq" id="XP_019621089.1"/>
    </source>
</evidence>
<feature type="compositionally biased region" description="Polar residues" evidence="1">
    <location>
        <begin position="1053"/>
        <end position="1063"/>
    </location>
</feature>
<feature type="compositionally biased region" description="Basic and acidic residues" evidence="1">
    <location>
        <begin position="218"/>
        <end position="319"/>
    </location>
</feature>
<feature type="compositionally biased region" description="Polar residues" evidence="1">
    <location>
        <begin position="1325"/>
        <end position="1348"/>
    </location>
</feature>
<feature type="region of interest" description="Disordered" evidence="1">
    <location>
        <begin position="1007"/>
        <end position="1031"/>
    </location>
</feature>
<feature type="compositionally biased region" description="Basic and acidic residues" evidence="1">
    <location>
        <begin position="821"/>
        <end position="867"/>
    </location>
</feature>
<feature type="compositionally biased region" description="Basic and acidic residues" evidence="1">
    <location>
        <begin position="735"/>
        <end position="777"/>
    </location>
</feature>
<feature type="compositionally biased region" description="Basic and acidic residues" evidence="1">
    <location>
        <begin position="591"/>
        <end position="605"/>
    </location>
</feature>
<gene>
    <name evidence="3" type="primary">LOC109467519</name>
</gene>
<feature type="compositionally biased region" description="Basic and acidic residues" evidence="1">
    <location>
        <begin position="572"/>
        <end position="582"/>
    </location>
</feature>
<feature type="compositionally biased region" description="Basic residues" evidence="1">
    <location>
        <begin position="805"/>
        <end position="820"/>
    </location>
</feature>
<sequence length="1752" mass="200192">MSHQRTGQNWRGGNRRGPNRPTQNPGSVHSRLDRPTHNPGSVHSRLGVPRAGNRRHGPQPGGRRWQNADRGHEREEEGPFLQDARERLEESRRREYEEQAGFQEAMIQDRIFVVENQVYGQDEGNQLYGNQDDPGPPLETAAPSDVDYRRDNGSLQVTVESGHHDVDYRRVQVKTSDSERGSYGRETSPPHHERSPRHEPYRMYPGDYPEVLAHERSVERDFGDPYDRRDVRHETPERTDLEHFDIGADRAREFRDRSQSRTRDDRRQFSQDRTRRSKEFEDDRRRDRSRPRDDDRDRNRLSREDDRERNRNRPARNVDGESAPNRRSAEPVSDWEAQLRERAREFGRQVEEESRQRGSRERSDPWVDSREERDSHRESWERQRRSRSYDRLGEDTTMYDREQGETYDRGQYRREELVDHSEAPYRHEDSYRDDRGYSPPRSPTYDNAAFPTEPPPDGPGTQYLPGEHSPPLQQTSYSSDNVYRNFPGNQSPHYALDEFGQPVANLHKEYVRSPPAGSHDDRIHGDRIHGNRSSSRTPSPVVLHQEEDLYGGWGKGRSSDSLYSAVSSKPGPDLDSRGEYRLADSSPHGGDPYRTDYDAREREYDQYNIQEIRGRSPEYQPSGDPHRGEQPSWNSRQEGRGEQGSWNSRQEKREGRDARASRDAGRRERYAEEKQGTRERERDTRSQSGRERERSRSRDQGRRDSQNRREQRTSSRARDRDRRDYEQQSDLQRSLADEINKIRQDPDRTDRQRKNERSRSSRGNSRDQQSERKRSEKSAGSGASRSRTSQQRSSPKPSGKDSRSVKRKRSQSLSPRRKSRGRQDDARGSRSSRDKEGDSRRRRSPRDSRRDDSRRGESRGRKEDTREKRTRRPSPSDQTNRRQQEIADEESSQMWPLQPPSTLEQASNWALETPQVHDQHTGLPPWQPVGTQGSYREFETDASSVYRSNTTQESTGGMGPQTDFHGEGTSTDMPPGERGRTIVEIQPAVETGNAPASGARTDMWDVQSAGAKTQAESLQSQPSPAPQKGATQANLVEIPSFQQAQEMKKQRSKSSLEVPSTPQRFPPSMSFPEKLLILSESYGVRTRQEVENRIHKYEKEVKDGYLNNVTVENNDDKAVEHLGEHLPRGGLWKIKLLRRIVVECLPKKTVEMKNKILWLCKQLLPPEGIEVTEDIFTALLAKRVTKYGLKKAAPCPATGANLQQPEQKQVKNEEKRDMVVEYLQRLGVPATREAVNGMLQNEQMLENIERTFWLPHQDRRLVERYLRQIRVPITPEAVNKIIGNPDILADIKKTFGSSKEGIPSQRGNDDHQTQNSAVATISMATASQEPPASLSMTRKLTPSSSTKSDATEASPYKHLLSSNAPVHQNHPAAPLAMSGSTAASVMYTQPSVHMSQASSMGLQQAQNSNTFGGTTQIHGQHQRQLMQGEGEQQERQQGSAHGGYNERGQQQRQLMHGEGRQQARQLDSSNAGYNKGGQHQRQMDSSRGHYIEGGQQPRQLMHGQGRQQARQQMQGEGGQHQRQLNSLQQTQNNNPYGAPTQIHGQGGQHQGQQMHGEGGQHQRQQDSLHGGYSQGGQQQRQPDSSHVGYIDQQHRAAGQQMHGEVGQHQRQHQGQHAQSGQYVGYDSMVPRSAAAEYHGTVNPGLLPSQQQMYMYASPAAFPPQPGISEQLQHFTAQTPGPAAAVESLESTRVFIMDLFRQVNLAWVPEATVQEILGNRELVEQIQRFRAVGMPLELLVNYLKQCLQLVNRQ</sequence>
<feature type="compositionally biased region" description="Polar residues" evidence="1">
    <location>
        <begin position="471"/>
        <end position="492"/>
    </location>
</feature>
<feature type="compositionally biased region" description="Polar residues" evidence="1">
    <location>
        <begin position="1462"/>
        <end position="1480"/>
    </location>
</feature>
<dbReference type="Proteomes" id="UP000515135">
    <property type="component" value="Unplaced"/>
</dbReference>
<feature type="compositionally biased region" description="Polar residues" evidence="1">
    <location>
        <begin position="1010"/>
        <end position="1022"/>
    </location>
</feature>
<feature type="region of interest" description="Disordered" evidence="1">
    <location>
        <begin position="1"/>
        <end position="94"/>
    </location>
</feature>
<feature type="compositionally biased region" description="Low complexity" evidence="1">
    <location>
        <begin position="778"/>
        <end position="797"/>
    </location>
</feature>
<feature type="region of interest" description="Disordered" evidence="1">
    <location>
        <begin position="162"/>
        <end position="206"/>
    </location>
</feature>
<feature type="compositionally biased region" description="Basic and acidic residues" evidence="1">
    <location>
        <begin position="518"/>
        <end position="529"/>
    </location>
</feature>
<feature type="compositionally biased region" description="Low complexity" evidence="1">
    <location>
        <begin position="1422"/>
        <end position="1438"/>
    </location>
</feature>
<feature type="region of interest" description="Disordered" evidence="1">
    <location>
        <begin position="1397"/>
        <end position="1619"/>
    </location>
</feature>
<feature type="compositionally biased region" description="Low complexity" evidence="1">
    <location>
        <begin position="1"/>
        <end position="12"/>
    </location>
</feature>
<accession>A0A6P4YGP0</accession>